<dbReference type="AlphaFoldDB" id="A4K7M4"/>
<keyword evidence="1" id="KW-0732">Signal</keyword>
<proteinExistence type="evidence at transcript level"/>
<evidence type="ECO:0000313" key="2">
    <source>
        <dbReference type="EMBL" id="ABE26913.1"/>
    </source>
</evidence>
<feature type="signal peptide" evidence="1">
    <location>
        <begin position="1"/>
        <end position="17"/>
    </location>
</feature>
<reference evidence="2" key="1">
    <citation type="journal article" date="2006" name="Insect Sci.">
        <title>Genes Encoding a Group of Related Small Secreted Proteins from the Gut of Hessian Fly Larvae [Mayetiola destructor (Say)].</title>
        <authorList>
            <person name="Chen M.-S."/>
            <person name="Liu X."/>
            <person name="Zhu Y.-C."/>
            <person name="Reese J.C."/>
            <person name="Wilde G.E."/>
        </authorList>
    </citation>
    <scope>NUCLEOTIDE SEQUENCE</scope>
</reference>
<evidence type="ECO:0000256" key="1">
    <source>
        <dbReference type="SAM" id="SignalP"/>
    </source>
</evidence>
<name>A4K7M4_MAYDE</name>
<accession>A4K7M4</accession>
<feature type="chain" id="PRO_5002671504" evidence="1">
    <location>
        <begin position="18"/>
        <end position="151"/>
    </location>
</feature>
<dbReference type="EMBL" id="DQ458295">
    <property type="protein sequence ID" value="ABE26913.1"/>
    <property type="molecule type" value="mRNA"/>
</dbReference>
<organism evidence="2">
    <name type="scientific">Mayetiola destructor</name>
    <name type="common">Hessian fly</name>
    <dbReference type="NCBI Taxonomy" id="39758"/>
    <lineage>
        <taxon>Eukaryota</taxon>
        <taxon>Metazoa</taxon>
        <taxon>Ecdysozoa</taxon>
        <taxon>Arthropoda</taxon>
        <taxon>Hexapoda</taxon>
        <taxon>Insecta</taxon>
        <taxon>Pterygota</taxon>
        <taxon>Neoptera</taxon>
        <taxon>Endopterygota</taxon>
        <taxon>Diptera</taxon>
        <taxon>Nematocera</taxon>
        <taxon>Sciaroidea</taxon>
        <taxon>Cecidomyiidae</taxon>
        <taxon>Mayetiola</taxon>
    </lineage>
</organism>
<protein>
    <submittedName>
        <fullName evidence="2">Small secreted gut protein</fullName>
    </submittedName>
</protein>
<sequence length="151" mass="16356">MKLFAFIVIGALAFVSAKSIGESSSIEEFLLTGDVSVVVERTQCFVAAVAKVSKENGLSELWAQPESVINGHLNNWAQCSSAGNKLAQIVCNVKEGLQVFKPLSEYLPLVAAKNPQLIKLIALEYYSSCSSTSAPFDQLLMDSANRGDFEY</sequence>